<dbReference type="AlphaFoldDB" id="A0A0F5K428"/>
<gene>
    <name evidence="4" type="ORF">WM40_04640</name>
</gene>
<keyword evidence="5" id="KW-1185">Reference proteome</keyword>
<dbReference type="PANTHER" id="PTHR43103:SF3">
    <property type="entry name" value="ADP-L-GLYCERO-D-MANNO-HEPTOSE-6-EPIMERASE"/>
    <property type="match status" value="1"/>
</dbReference>
<sequence length="316" mass="33995">MRVLITGACGFVGGMLVQRLLKEGVSRAGDVTQLLLVDQNADILPTDRRLTFIAGDFGMAHTLDALLSEPVDIVFHLASVPGALAEADRPLGDRVNLHATLSLFERLAQQVQTYSRVARVVFASSVAVYGAPMPSRIDEHTSPAPTTSYGVHKLIGEQILADWTRRGKLDARSLRLPGIVARPGLSTARGSAFMSAIFDAARHGRPYTCPVSPSATPWWMSRVCCIDNLLQAARLPAAGLATQRVWTPPVLRLTVQAVVDALARQCGTAPIVYAPDEAIERQFGRQPPMIDRRAVAAGFLDDGTIDALITRALADA</sequence>
<evidence type="ECO:0000259" key="3">
    <source>
        <dbReference type="Pfam" id="PF01370"/>
    </source>
</evidence>
<dbReference type="PANTHER" id="PTHR43103">
    <property type="entry name" value="NUCLEOSIDE-DIPHOSPHATE-SUGAR EPIMERASE"/>
    <property type="match status" value="1"/>
</dbReference>
<dbReference type="Proteomes" id="UP000033618">
    <property type="component" value="Unassembled WGS sequence"/>
</dbReference>
<dbReference type="Gene3D" id="3.40.50.720">
    <property type="entry name" value="NAD(P)-binding Rossmann-like Domain"/>
    <property type="match status" value="1"/>
</dbReference>
<reference evidence="4 5" key="1">
    <citation type="submission" date="2015-03" db="EMBL/GenBank/DDBJ databases">
        <title>Draft Genome Sequence of Burkholderia andropogonis type strain ICMP2807, isolated from Sorghum bicolor.</title>
        <authorList>
            <person name="Lopes-Santos L."/>
            <person name="Castro D.B."/>
            <person name="Ottoboni L.M."/>
            <person name="Park D."/>
            <person name="Weirc B.S."/>
            <person name="Destefano S.A."/>
        </authorList>
    </citation>
    <scope>NUCLEOTIDE SEQUENCE [LARGE SCALE GENOMIC DNA]</scope>
    <source>
        <strain evidence="4 5">ICMP2807</strain>
    </source>
</reference>
<dbReference type="InterPro" id="IPR036291">
    <property type="entry name" value="NAD(P)-bd_dom_sf"/>
</dbReference>
<evidence type="ECO:0000256" key="1">
    <source>
        <dbReference type="ARBA" id="ARBA00022857"/>
    </source>
</evidence>
<organism evidence="4 5">
    <name type="scientific">Robbsia andropogonis</name>
    <dbReference type="NCBI Taxonomy" id="28092"/>
    <lineage>
        <taxon>Bacteria</taxon>
        <taxon>Pseudomonadati</taxon>
        <taxon>Pseudomonadota</taxon>
        <taxon>Betaproteobacteria</taxon>
        <taxon>Burkholderiales</taxon>
        <taxon>Burkholderiaceae</taxon>
        <taxon>Robbsia</taxon>
    </lineage>
</organism>
<dbReference type="Gene3D" id="3.90.25.10">
    <property type="entry name" value="UDP-galactose 4-epimerase, domain 1"/>
    <property type="match status" value="1"/>
</dbReference>
<dbReference type="RefSeq" id="WP_046152271.1">
    <property type="nucleotide sequence ID" value="NZ_CADFGU010000005.1"/>
</dbReference>
<evidence type="ECO:0000313" key="4">
    <source>
        <dbReference type="EMBL" id="KKB64690.1"/>
    </source>
</evidence>
<evidence type="ECO:0000256" key="2">
    <source>
        <dbReference type="ARBA" id="ARBA00023277"/>
    </source>
</evidence>
<dbReference type="EMBL" id="LAQU01000003">
    <property type="protein sequence ID" value="KKB64690.1"/>
    <property type="molecule type" value="Genomic_DNA"/>
</dbReference>
<dbReference type="STRING" id="28092.WM40_04640"/>
<dbReference type="SUPFAM" id="SSF51735">
    <property type="entry name" value="NAD(P)-binding Rossmann-fold domains"/>
    <property type="match status" value="1"/>
</dbReference>
<protein>
    <submittedName>
        <fullName evidence="4">Epimerase</fullName>
    </submittedName>
</protein>
<evidence type="ECO:0000313" key="5">
    <source>
        <dbReference type="Proteomes" id="UP000033618"/>
    </source>
</evidence>
<keyword evidence="2" id="KW-0119">Carbohydrate metabolism</keyword>
<name>A0A0F5K428_9BURK</name>
<accession>A0A0F5K428</accession>
<comment type="caution">
    <text evidence="4">The sequence shown here is derived from an EMBL/GenBank/DDBJ whole genome shotgun (WGS) entry which is preliminary data.</text>
</comment>
<keyword evidence="1" id="KW-0521">NADP</keyword>
<proteinExistence type="predicted"/>
<feature type="domain" description="NAD-dependent epimerase/dehydratase" evidence="3">
    <location>
        <begin position="3"/>
        <end position="205"/>
    </location>
</feature>
<dbReference type="PATRIC" id="fig|28092.6.peg.1098"/>
<dbReference type="OrthoDB" id="9801056at2"/>
<dbReference type="InterPro" id="IPR001509">
    <property type="entry name" value="Epimerase_deHydtase"/>
</dbReference>
<dbReference type="Pfam" id="PF01370">
    <property type="entry name" value="Epimerase"/>
    <property type="match status" value="1"/>
</dbReference>